<protein>
    <recommendedName>
        <fullName evidence="3">Tick transposon</fullName>
    </recommendedName>
</protein>
<name>A0A9J6DRG8_RHIMP</name>
<sequence length="201" mass="21989">MARKVKENPRVNYADTSLRKHSDYAVVVVKLIHRLIVCASLSTKDPAFAEEVTVALAHVQLSMDTVVTDSKTAYGSFRRGVISSAARVILCKCKLPGGAVELVCVPAHSQVAGNTSANYHAREKSIRAEHEPEELPHPVTSFWDSTQICTESEGAYYQNRTPQLNRKKTDDIASSAEGIVCTSLTAESHVPCGTRYVLFVL</sequence>
<dbReference type="AlphaFoldDB" id="A0A9J6DRG8"/>
<reference evidence="1" key="2">
    <citation type="submission" date="2021-09" db="EMBL/GenBank/DDBJ databases">
        <authorList>
            <person name="Jia N."/>
            <person name="Wang J."/>
            <person name="Shi W."/>
            <person name="Du L."/>
            <person name="Sun Y."/>
            <person name="Zhan W."/>
            <person name="Jiang J."/>
            <person name="Wang Q."/>
            <person name="Zhang B."/>
            <person name="Ji P."/>
            <person name="Sakyi L.B."/>
            <person name="Cui X."/>
            <person name="Yuan T."/>
            <person name="Jiang B."/>
            <person name="Yang W."/>
            <person name="Lam T.T.-Y."/>
            <person name="Chang Q."/>
            <person name="Ding S."/>
            <person name="Wang X."/>
            <person name="Zhu J."/>
            <person name="Ruan X."/>
            <person name="Zhao L."/>
            <person name="Wei J."/>
            <person name="Que T."/>
            <person name="Du C."/>
            <person name="Cheng J."/>
            <person name="Dai P."/>
            <person name="Han X."/>
            <person name="Huang E."/>
            <person name="Gao Y."/>
            <person name="Liu J."/>
            <person name="Shao H."/>
            <person name="Ye R."/>
            <person name="Li L."/>
            <person name="Wei W."/>
            <person name="Wang X."/>
            <person name="Wang C."/>
            <person name="Huo Q."/>
            <person name="Li W."/>
            <person name="Guo W."/>
            <person name="Chen H."/>
            <person name="Chen S."/>
            <person name="Zhou L."/>
            <person name="Zhou L."/>
            <person name="Ni X."/>
            <person name="Tian J."/>
            <person name="Zhou Y."/>
            <person name="Sheng Y."/>
            <person name="Liu T."/>
            <person name="Pan Y."/>
            <person name="Xia L."/>
            <person name="Li J."/>
            <person name="Zhao F."/>
            <person name="Cao W."/>
        </authorList>
    </citation>
    <scope>NUCLEOTIDE SEQUENCE</scope>
    <source>
        <strain evidence="1">Rmic-2018</strain>
        <tissue evidence="1">Larvae</tissue>
    </source>
</reference>
<gene>
    <name evidence="1" type="ORF">HPB51_000115</name>
</gene>
<dbReference type="Proteomes" id="UP000821866">
    <property type="component" value="Unassembled WGS sequence"/>
</dbReference>
<evidence type="ECO:0000313" key="1">
    <source>
        <dbReference type="EMBL" id="KAH8024644.1"/>
    </source>
</evidence>
<evidence type="ECO:0000313" key="2">
    <source>
        <dbReference type="Proteomes" id="UP000821866"/>
    </source>
</evidence>
<organism evidence="1 2">
    <name type="scientific">Rhipicephalus microplus</name>
    <name type="common">Cattle tick</name>
    <name type="synonym">Boophilus microplus</name>
    <dbReference type="NCBI Taxonomy" id="6941"/>
    <lineage>
        <taxon>Eukaryota</taxon>
        <taxon>Metazoa</taxon>
        <taxon>Ecdysozoa</taxon>
        <taxon>Arthropoda</taxon>
        <taxon>Chelicerata</taxon>
        <taxon>Arachnida</taxon>
        <taxon>Acari</taxon>
        <taxon>Parasitiformes</taxon>
        <taxon>Ixodida</taxon>
        <taxon>Ixodoidea</taxon>
        <taxon>Ixodidae</taxon>
        <taxon>Rhipicephalinae</taxon>
        <taxon>Rhipicephalus</taxon>
        <taxon>Boophilus</taxon>
    </lineage>
</organism>
<keyword evidence="2" id="KW-1185">Reference proteome</keyword>
<dbReference type="EMBL" id="JABSTU010000007">
    <property type="protein sequence ID" value="KAH8024644.1"/>
    <property type="molecule type" value="Genomic_DNA"/>
</dbReference>
<proteinExistence type="predicted"/>
<evidence type="ECO:0008006" key="3">
    <source>
        <dbReference type="Google" id="ProtNLM"/>
    </source>
</evidence>
<accession>A0A9J6DRG8</accession>
<comment type="caution">
    <text evidence="1">The sequence shown here is derived from an EMBL/GenBank/DDBJ whole genome shotgun (WGS) entry which is preliminary data.</text>
</comment>
<reference evidence="1" key="1">
    <citation type="journal article" date="2020" name="Cell">
        <title>Large-Scale Comparative Analyses of Tick Genomes Elucidate Their Genetic Diversity and Vector Capacities.</title>
        <authorList>
            <consortium name="Tick Genome and Microbiome Consortium (TIGMIC)"/>
            <person name="Jia N."/>
            <person name="Wang J."/>
            <person name="Shi W."/>
            <person name="Du L."/>
            <person name="Sun Y."/>
            <person name="Zhan W."/>
            <person name="Jiang J.F."/>
            <person name="Wang Q."/>
            <person name="Zhang B."/>
            <person name="Ji P."/>
            <person name="Bell-Sakyi L."/>
            <person name="Cui X.M."/>
            <person name="Yuan T.T."/>
            <person name="Jiang B.G."/>
            <person name="Yang W.F."/>
            <person name="Lam T.T."/>
            <person name="Chang Q.C."/>
            <person name="Ding S.J."/>
            <person name="Wang X.J."/>
            <person name="Zhu J.G."/>
            <person name="Ruan X.D."/>
            <person name="Zhao L."/>
            <person name="Wei J.T."/>
            <person name="Ye R.Z."/>
            <person name="Que T.C."/>
            <person name="Du C.H."/>
            <person name="Zhou Y.H."/>
            <person name="Cheng J.X."/>
            <person name="Dai P.F."/>
            <person name="Guo W.B."/>
            <person name="Han X.H."/>
            <person name="Huang E.J."/>
            <person name="Li L.F."/>
            <person name="Wei W."/>
            <person name="Gao Y.C."/>
            <person name="Liu J.Z."/>
            <person name="Shao H.Z."/>
            <person name="Wang X."/>
            <person name="Wang C.C."/>
            <person name="Yang T.C."/>
            <person name="Huo Q.B."/>
            <person name="Li W."/>
            <person name="Chen H.Y."/>
            <person name="Chen S.E."/>
            <person name="Zhou L.G."/>
            <person name="Ni X.B."/>
            <person name="Tian J.H."/>
            <person name="Sheng Y."/>
            <person name="Liu T."/>
            <person name="Pan Y.S."/>
            <person name="Xia L.Y."/>
            <person name="Li J."/>
            <person name="Zhao F."/>
            <person name="Cao W.C."/>
        </authorList>
    </citation>
    <scope>NUCLEOTIDE SEQUENCE</scope>
    <source>
        <strain evidence="1">Rmic-2018</strain>
    </source>
</reference>